<protein>
    <submittedName>
        <fullName evidence="1">BQ5605_C020g09169 protein</fullName>
    </submittedName>
</protein>
<reference evidence="1 2" key="1">
    <citation type="submission" date="2016-11" db="EMBL/GenBank/DDBJ databases">
        <authorList>
            <person name="Jaros S."/>
            <person name="Januszkiewicz K."/>
            <person name="Wedrychowicz H."/>
        </authorList>
    </citation>
    <scope>NUCLEOTIDE SEQUENCE [LARGE SCALE GENOMIC DNA]</scope>
</reference>
<gene>
    <name evidence="1" type="primary">BQ5605_C020g09169</name>
    <name evidence="1" type="ORF">BQ5605_C020G09169</name>
</gene>
<dbReference type="STRING" id="796604.A0A2X0MJT7"/>
<name>A0A2X0MJT7_9BASI</name>
<dbReference type="Gene3D" id="1.25.50.20">
    <property type="match status" value="1"/>
</dbReference>
<organism evidence="1 2">
    <name type="scientific">Microbotryum silenes-dioicae</name>
    <dbReference type="NCBI Taxonomy" id="796604"/>
    <lineage>
        <taxon>Eukaryota</taxon>
        <taxon>Fungi</taxon>
        <taxon>Dikarya</taxon>
        <taxon>Basidiomycota</taxon>
        <taxon>Pucciniomycotina</taxon>
        <taxon>Microbotryomycetes</taxon>
        <taxon>Microbotryales</taxon>
        <taxon>Microbotryaceae</taxon>
        <taxon>Microbotryum</taxon>
    </lineage>
</organism>
<sequence length="50" mass="5811">MIEDFFKDEKLDGFAYALGQGLEKIRSKAGWLKRDGEDVERWLRGEGFMA</sequence>
<evidence type="ECO:0000313" key="1">
    <source>
        <dbReference type="EMBL" id="SGZ18185.1"/>
    </source>
</evidence>
<evidence type="ECO:0000313" key="2">
    <source>
        <dbReference type="Proteomes" id="UP000249464"/>
    </source>
</evidence>
<keyword evidence="2" id="KW-1185">Reference proteome</keyword>
<dbReference type="AlphaFoldDB" id="A0A2X0MJT7"/>
<dbReference type="EMBL" id="FQNC01000082">
    <property type="protein sequence ID" value="SGZ18185.1"/>
    <property type="molecule type" value="Genomic_DNA"/>
</dbReference>
<dbReference type="Proteomes" id="UP000249464">
    <property type="component" value="Unassembled WGS sequence"/>
</dbReference>
<proteinExistence type="predicted"/>
<accession>A0A2X0MJT7</accession>